<dbReference type="InterPro" id="IPR052761">
    <property type="entry name" value="Fungal_Detox/Toxin_TFs"/>
</dbReference>
<protein>
    <recommendedName>
        <fullName evidence="4">Zn(2)-C6 fungal-type domain-containing protein</fullName>
    </recommendedName>
</protein>
<dbReference type="PROSITE" id="PS00463">
    <property type="entry name" value="ZN2_CY6_FUNGAL_1"/>
    <property type="match status" value="1"/>
</dbReference>
<keyword evidence="2" id="KW-0539">Nucleus</keyword>
<dbReference type="CDD" id="cd00067">
    <property type="entry name" value="GAL4"/>
    <property type="match status" value="1"/>
</dbReference>
<gene>
    <name evidence="5" type="ORF">Sste5346_008531</name>
</gene>
<reference evidence="5 6" key="1">
    <citation type="journal article" date="2024" name="IMA Fungus">
        <title>IMA Genome - F19 : A genome assembly and annotation guide to empower mycologists, including annotated draft genome sequences of Ceratocystis pirilliformis, Diaporthe australafricana, Fusarium ophioides, Paecilomyces lecythidis, and Sporothrix stenoceras.</title>
        <authorList>
            <person name="Aylward J."/>
            <person name="Wilson A.M."/>
            <person name="Visagie C.M."/>
            <person name="Spraker J."/>
            <person name="Barnes I."/>
            <person name="Buitendag C."/>
            <person name="Ceriani C."/>
            <person name="Del Mar Angel L."/>
            <person name="du Plessis D."/>
            <person name="Fuchs T."/>
            <person name="Gasser K."/>
            <person name="Kramer D."/>
            <person name="Li W."/>
            <person name="Munsamy K."/>
            <person name="Piso A."/>
            <person name="Price J.L."/>
            <person name="Sonnekus B."/>
            <person name="Thomas C."/>
            <person name="van der Nest A."/>
            <person name="van Dijk A."/>
            <person name="van Heerden A."/>
            <person name="van Vuuren N."/>
            <person name="Yilmaz N."/>
            <person name="Duong T.A."/>
            <person name="van der Merwe N.A."/>
            <person name="Wingfield M.J."/>
            <person name="Wingfield B.D."/>
        </authorList>
    </citation>
    <scope>NUCLEOTIDE SEQUENCE [LARGE SCALE GENOMIC DNA]</scope>
    <source>
        <strain evidence="5 6">CMW 5346</strain>
    </source>
</reference>
<dbReference type="Proteomes" id="UP001583186">
    <property type="component" value="Unassembled WGS sequence"/>
</dbReference>
<evidence type="ECO:0000256" key="1">
    <source>
        <dbReference type="ARBA" id="ARBA00022723"/>
    </source>
</evidence>
<dbReference type="InterPro" id="IPR036864">
    <property type="entry name" value="Zn2-C6_fun-type_DNA-bd_sf"/>
</dbReference>
<dbReference type="EMBL" id="JAWCUI010000067">
    <property type="protein sequence ID" value="KAL1889953.1"/>
    <property type="molecule type" value="Genomic_DNA"/>
</dbReference>
<feature type="region of interest" description="Disordered" evidence="3">
    <location>
        <begin position="627"/>
        <end position="648"/>
    </location>
</feature>
<feature type="region of interest" description="Disordered" evidence="3">
    <location>
        <begin position="1"/>
        <end position="48"/>
    </location>
</feature>
<feature type="compositionally biased region" description="Low complexity" evidence="3">
    <location>
        <begin position="39"/>
        <end position="48"/>
    </location>
</feature>
<feature type="compositionally biased region" description="Basic and acidic residues" evidence="3">
    <location>
        <begin position="167"/>
        <end position="193"/>
    </location>
</feature>
<name>A0ABR3YNZ0_9PEZI</name>
<comment type="caution">
    <text evidence="5">The sequence shown here is derived from an EMBL/GenBank/DDBJ whole genome shotgun (WGS) entry which is preliminary data.</text>
</comment>
<feature type="region of interest" description="Disordered" evidence="3">
    <location>
        <begin position="222"/>
        <end position="264"/>
    </location>
</feature>
<feature type="compositionally biased region" description="Low complexity" evidence="3">
    <location>
        <begin position="222"/>
        <end position="240"/>
    </location>
</feature>
<dbReference type="Pfam" id="PF00172">
    <property type="entry name" value="Zn_clus"/>
    <property type="match status" value="1"/>
</dbReference>
<organism evidence="5 6">
    <name type="scientific">Sporothrix stenoceras</name>
    <dbReference type="NCBI Taxonomy" id="5173"/>
    <lineage>
        <taxon>Eukaryota</taxon>
        <taxon>Fungi</taxon>
        <taxon>Dikarya</taxon>
        <taxon>Ascomycota</taxon>
        <taxon>Pezizomycotina</taxon>
        <taxon>Sordariomycetes</taxon>
        <taxon>Sordariomycetidae</taxon>
        <taxon>Ophiostomatales</taxon>
        <taxon>Ophiostomataceae</taxon>
        <taxon>Sporothrix</taxon>
    </lineage>
</organism>
<feature type="compositionally biased region" description="Polar residues" evidence="3">
    <location>
        <begin position="800"/>
        <end position="811"/>
    </location>
</feature>
<evidence type="ECO:0000259" key="4">
    <source>
        <dbReference type="PROSITE" id="PS50048"/>
    </source>
</evidence>
<dbReference type="PANTHER" id="PTHR47425:SF2">
    <property type="entry name" value="FARB-RELATED"/>
    <property type="match status" value="1"/>
</dbReference>
<keyword evidence="6" id="KW-1185">Reference proteome</keyword>
<evidence type="ECO:0000256" key="3">
    <source>
        <dbReference type="SAM" id="MobiDB-lite"/>
    </source>
</evidence>
<feature type="domain" description="Zn(2)-C6 fungal-type" evidence="4">
    <location>
        <begin position="56"/>
        <end position="88"/>
    </location>
</feature>
<sequence>MSTPPAMSPGARPPSIVFSPGGPTKKRKTSMDATTQNPSSATTTASGARRYRASRACQYCRTRKVRCDVLRTETECTNCRLDNRECILLESRRGKPDQWRNYGQETVEVRRSSAQRARRDSILVRDDTNDTNANVDPAIAEKNDNTPLTTDDVPMCVTFNGNDNDNDTEHDKETEKGDNDGEKNDGDADEHNENGSSWSTSAYTPPESLDALAFVFQDTSGASTSATSNQASTRTSSTQAPGSTTHDAHNTNSPSWSQYNYASRAPPPPLPSFIAPFRNKIPADDRAFLARKGALTVPEPDLRVAILRAYIFSVHPFMPMLDLEPFVRSVLSDESDKGDGGESAEKEKDERPQHKISLLLFQAVMFAGLSSLEPQHLHRLGFATAKQAREVFFVRVKLLYELDVEPDSAAVFQSLLLMSSWYSKWTEWKDTSHWTAQALLVAQNMGLHREPTESQGWTAAERGRRRRMWWSLFVRDRMIALGTRRPMRIRDEDFDVNMLSVEDFEVVGDDCSLLLSDGERRSTALMCIHLAKLCVCIGHVLKTQYTTLTTTPAVSHTTMVVPRRSKNVDDLQQCDLEIQAWQKQLADNIQLTNHDLTPCVDVHWAMLNLAHLTLVNVLHRTQALPPAPFASEKGAPSPETPETQNIRRASRLKVKDAACKVTKIATGMLQRGQIRFLGLNGITALLAACLSHMVDIRSASGNNDGDEDVRDASIFRFGQNMQVLYAMTSMYATADAAVSFLASVAKKVQLPIPAANGQATTISQATSSVSAPAPKRPSPSHRSMSMSSTTSASRPPRASLSHTNNTANNTNIQWTTSQQLTSIGDITASWDSMTGGKAYGNTPTPLKTPTMQSTHLSPQPLGLPSVRQPASLQPSAPLPGTYDTTMKDAGPLPGGRDHRTFSSYDDMLFDNLFSAAVSGTASQPQNCDDPDMALEPMVYNYDFFLDNFDLPDCQPHGME</sequence>
<dbReference type="PROSITE" id="PS50048">
    <property type="entry name" value="ZN2_CY6_FUNGAL_2"/>
    <property type="match status" value="1"/>
</dbReference>
<feature type="compositionally biased region" description="Polar residues" evidence="3">
    <location>
        <begin position="241"/>
        <end position="261"/>
    </location>
</feature>
<dbReference type="Pfam" id="PF04082">
    <property type="entry name" value="Fungal_trans"/>
    <property type="match status" value="1"/>
</dbReference>
<feature type="region of interest" description="Disordered" evidence="3">
    <location>
        <begin position="109"/>
        <end position="204"/>
    </location>
</feature>
<dbReference type="Gene3D" id="4.10.240.10">
    <property type="entry name" value="Zn(2)-C6 fungal-type DNA-binding domain"/>
    <property type="match status" value="1"/>
</dbReference>
<feature type="compositionally biased region" description="Polar residues" evidence="3">
    <location>
        <begin position="194"/>
        <end position="203"/>
    </location>
</feature>
<evidence type="ECO:0000256" key="2">
    <source>
        <dbReference type="ARBA" id="ARBA00023242"/>
    </source>
</evidence>
<feature type="compositionally biased region" description="Basic and acidic residues" evidence="3">
    <location>
        <begin position="334"/>
        <end position="351"/>
    </location>
</feature>
<dbReference type="PANTHER" id="PTHR47425">
    <property type="entry name" value="FARB-RELATED"/>
    <property type="match status" value="1"/>
</dbReference>
<evidence type="ECO:0000313" key="6">
    <source>
        <dbReference type="Proteomes" id="UP001583186"/>
    </source>
</evidence>
<dbReference type="SMART" id="SM00906">
    <property type="entry name" value="Fungal_trans"/>
    <property type="match status" value="1"/>
</dbReference>
<dbReference type="InterPro" id="IPR001138">
    <property type="entry name" value="Zn2Cys6_DnaBD"/>
</dbReference>
<feature type="compositionally biased region" description="Low complexity" evidence="3">
    <location>
        <begin position="780"/>
        <end position="799"/>
    </location>
</feature>
<dbReference type="InterPro" id="IPR007219">
    <property type="entry name" value="XnlR_reg_dom"/>
</dbReference>
<dbReference type="SMART" id="SM00066">
    <property type="entry name" value="GAL4"/>
    <property type="match status" value="1"/>
</dbReference>
<proteinExistence type="predicted"/>
<feature type="region of interest" description="Disordered" evidence="3">
    <location>
        <begin position="332"/>
        <end position="351"/>
    </location>
</feature>
<dbReference type="CDD" id="cd12148">
    <property type="entry name" value="fungal_TF_MHR"/>
    <property type="match status" value="1"/>
</dbReference>
<keyword evidence="1" id="KW-0479">Metal-binding</keyword>
<feature type="region of interest" description="Disordered" evidence="3">
    <location>
        <begin position="762"/>
        <end position="811"/>
    </location>
</feature>
<accession>A0ABR3YNZ0</accession>
<evidence type="ECO:0000313" key="5">
    <source>
        <dbReference type="EMBL" id="KAL1889953.1"/>
    </source>
</evidence>
<dbReference type="SUPFAM" id="SSF57701">
    <property type="entry name" value="Zn2/Cys6 DNA-binding domain"/>
    <property type="match status" value="1"/>
</dbReference>
<feature type="compositionally biased region" description="Basic and acidic residues" evidence="3">
    <location>
        <begin position="109"/>
        <end position="128"/>
    </location>
</feature>